<keyword evidence="2" id="KW-1185">Reference proteome</keyword>
<evidence type="ECO:0000313" key="1">
    <source>
        <dbReference type="EMBL" id="KAI0033567.1"/>
    </source>
</evidence>
<name>A0ACB8QPF7_9AGAM</name>
<accession>A0ACB8QPF7</accession>
<dbReference type="EMBL" id="MU273516">
    <property type="protein sequence ID" value="KAI0033567.1"/>
    <property type="molecule type" value="Genomic_DNA"/>
</dbReference>
<protein>
    <submittedName>
        <fullName evidence="1">Uncharacterized protein</fullName>
    </submittedName>
</protein>
<comment type="caution">
    <text evidence="1">The sequence shown here is derived from an EMBL/GenBank/DDBJ whole genome shotgun (WGS) entry which is preliminary data.</text>
</comment>
<organism evidence="1 2">
    <name type="scientific">Vararia minispora EC-137</name>
    <dbReference type="NCBI Taxonomy" id="1314806"/>
    <lineage>
        <taxon>Eukaryota</taxon>
        <taxon>Fungi</taxon>
        <taxon>Dikarya</taxon>
        <taxon>Basidiomycota</taxon>
        <taxon>Agaricomycotina</taxon>
        <taxon>Agaricomycetes</taxon>
        <taxon>Russulales</taxon>
        <taxon>Lachnocladiaceae</taxon>
        <taxon>Vararia</taxon>
    </lineage>
</organism>
<sequence length="325" mass="35450">MSSILDLPADVLLAVRDNLSCVSLFDPDPAVSLASHLALSRTCRQLRSLYAFYSLDAEDAFWKDACAAAGFGRPLLREAAGDEPLLTWREVAVIVSVHQGVCEIRSCKESSAWLGPHRANTGSQKRPPVAFHPLFYYLHFCPRNQSLDTASILFTQLPTVPGGRLQAYAPLAGHARASCAFATSPPVRSISLVRSNAADADEEDVVASVYNPDGCTLLDVNRLLSDTLPRTAEHANTVMAHYHTLIESYRAPDRSFAQTLQSGHHRGFLRDHSYPYLDDAPLPEDALDAAKPEVPAEPELALRCSNGPRSLARAGFFVRDDSNAP</sequence>
<reference evidence="1" key="2">
    <citation type="journal article" date="2022" name="New Phytol.">
        <title>Evolutionary transition to the ectomycorrhizal habit in the genomes of a hyperdiverse lineage of mushroom-forming fungi.</title>
        <authorList>
            <person name="Looney B."/>
            <person name="Miyauchi S."/>
            <person name="Morin E."/>
            <person name="Drula E."/>
            <person name="Courty P.E."/>
            <person name="Kohler A."/>
            <person name="Kuo A."/>
            <person name="LaButti K."/>
            <person name="Pangilinan J."/>
            <person name="Lipzen A."/>
            <person name="Riley R."/>
            <person name="Andreopoulos W."/>
            <person name="He G."/>
            <person name="Johnson J."/>
            <person name="Nolan M."/>
            <person name="Tritt A."/>
            <person name="Barry K.W."/>
            <person name="Grigoriev I.V."/>
            <person name="Nagy L.G."/>
            <person name="Hibbett D."/>
            <person name="Henrissat B."/>
            <person name="Matheny P.B."/>
            <person name="Labbe J."/>
            <person name="Martin F.M."/>
        </authorList>
    </citation>
    <scope>NUCLEOTIDE SEQUENCE</scope>
    <source>
        <strain evidence="1">EC-137</strain>
    </source>
</reference>
<reference evidence="1" key="1">
    <citation type="submission" date="2021-02" db="EMBL/GenBank/DDBJ databases">
        <authorList>
            <consortium name="DOE Joint Genome Institute"/>
            <person name="Ahrendt S."/>
            <person name="Looney B.P."/>
            <person name="Miyauchi S."/>
            <person name="Morin E."/>
            <person name="Drula E."/>
            <person name="Courty P.E."/>
            <person name="Chicoki N."/>
            <person name="Fauchery L."/>
            <person name="Kohler A."/>
            <person name="Kuo A."/>
            <person name="Labutti K."/>
            <person name="Pangilinan J."/>
            <person name="Lipzen A."/>
            <person name="Riley R."/>
            <person name="Andreopoulos W."/>
            <person name="He G."/>
            <person name="Johnson J."/>
            <person name="Barry K.W."/>
            <person name="Grigoriev I.V."/>
            <person name="Nagy L."/>
            <person name="Hibbett D."/>
            <person name="Henrissat B."/>
            <person name="Matheny P.B."/>
            <person name="Labbe J."/>
            <person name="Martin F."/>
        </authorList>
    </citation>
    <scope>NUCLEOTIDE SEQUENCE</scope>
    <source>
        <strain evidence="1">EC-137</strain>
    </source>
</reference>
<proteinExistence type="predicted"/>
<evidence type="ECO:0000313" key="2">
    <source>
        <dbReference type="Proteomes" id="UP000814128"/>
    </source>
</evidence>
<gene>
    <name evidence="1" type="ORF">K488DRAFT_84765</name>
</gene>
<dbReference type="Proteomes" id="UP000814128">
    <property type="component" value="Unassembled WGS sequence"/>
</dbReference>